<dbReference type="Proteomes" id="UP000665020">
    <property type="component" value="Chromosome"/>
</dbReference>
<dbReference type="InterPro" id="IPR001783">
    <property type="entry name" value="Lumazine-bd"/>
</dbReference>
<evidence type="ECO:0000256" key="7">
    <source>
        <dbReference type="ARBA" id="ARBA00022619"/>
    </source>
</evidence>
<evidence type="ECO:0000313" key="12">
    <source>
        <dbReference type="EMBL" id="QTL99882.1"/>
    </source>
</evidence>
<dbReference type="PANTHER" id="PTHR21098">
    <property type="entry name" value="RIBOFLAVIN SYNTHASE ALPHA CHAIN"/>
    <property type="match status" value="1"/>
</dbReference>
<evidence type="ECO:0000256" key="10">
    <source>
        <dbReference type="NCBIfam" id="TIGR00187"/>
    </source>
</evidence>
<dbReference type="EMBL" id="CP046640">
    <property type="protein sequence ID" value="QTL99882.1"/>
    <property type="molecule type" value="Genomic_DNA"/>
</dbReference>
<dbReference type="PIRSF" id="PIRSF000498">
    <property type="entry name" value="Riboflavin_syn_A"/>
    <property type="match status" value="1"/>
</dbReference>
<organism evidence="12 13">
    <name type="scientific">Iocasia fonsfrigidae</name>
    <dbReference type="NCBI Taxonomy" id="2682810"/>
    <lineage>
        <taxon>Bacteria</taxon>
        <taxon>Bacillati</taxon>
        <taxon>Bacillota</taxon>
        <taxon>Clostridia</taxon>
        <taxon>Halanaerobiales</taxon>
        <taxon>Halanaerobiaceae</taxon>
        <taxon>Iocasia</taxon>
    </lineage>
</organism>
<dbReference type="AlphaFoldDB" id="A0A8A7KQ01"/>
<dbReference type="FunFam" id="2.40.30.20:FF:000004">
    <property type="entry name" value="Riboflavin synthase, alpha subunit"/>
    <property type="match status" value="1"/>
</dbReference>
<dbReference type="KEGG" id="ifn:GM661_01205"/>
<keyword evidence="13" id="KW-1185">Reference proteome</keyword>
<evidence type="ECO:0000256" key="3">
    <source>
        <dbReference type="ARBA" id="ARBA00004887"/>
    </source>
</evidence>
<dbReference type="NCBIfam" id="NF006767">
    <property type="entry name" value="PRK09289.1"/>
    <property type="match status" value="1"/>
</dbReference>
<proteinExistence type="predicted"/>
<evidence type="ECO:0000256" key="2">
    <source>
        <dbReference type="ARBA" id="ARBA00002803"/>
    </source>
</evidence>
<dbReference type="NCBIfam" id="TIGR00187">
    <property type="entry name" value="ribE"/>
    <property type="match status" value="1"/>
</dbReference>
<keyword evidence="8 12" id="KW-0808">Transferase</keyword>
<evidence type="ECO:0000256" key="1">
    <source>
        <dbReference type="ARBA" id="ARBA00000968"/>
    </source>
</evidence>
<dbReference type="GO" id="GO:0004746">
    <property type="term" value="F:riboflavin synthase activity"/>
    <property type="evidence" value="ECO:0007669"/>
    <property type="project" value="UniProtKB-UniRule"/>
</dbReference>
<evidence type="ECO:0000313" key="13">
    <source>
        <dbReference type="Proteomes" id="UP000665020"/>
    </source>
</evidence>
<protein>
    <recommendedName>
        <fullName evidence="6 10">Riboflavin synthase</fullName>
        <ecNumber evidence="5 10">2.5.1.9</ecNumber>
    </recommendedName>
</protein>
<feature type="domain" description="Lumazine-binding" evidence="11">
    <location>
        <begin position="3"/>
        <end position="86"/>
    </location>
</feature>
<dbReference type="NCBIfam" id="NF009566">
    <property type="entry name" value="PRK13020.1"/>
    <property type="match status" value="1"/>
</dbReference>
<dbReference type="CDD" id="cd00402">
    <property type="entry name" value="Riboflavin_synthase_like"/>
    <property type="match status" value="1"/>
</dbReference>
<gene>
    <name evidence="12" type="primary">ribE</name>
    <name evidence="12" type="ORF">GM661_01205</name>
</gene>
<evidence type="ECO:0000256" key="5">
    <source>
        <dbReference type="ARBA" id="ARBA00012827"/>
    </source>
</evidence>
<dbReference type="SUPFAM" id="SSF63380">
    <property type="entry name" value="Riboflavin synthase domain-like"/>
    <property type="match status" value="2"/>
</dbReference>
<dbReference type="InterPro" id="IPR026017">
    <property type="entry name" value="Lumazine-bd_dom"/>
</dbReference>
<evidence type="ECO:0000256" key="4">
    <source>
        <dbReference type="ARBA" id="ARBA00011233"/>
    </source>
</evidence>
<keyword evidence="9" id="KW-0677">Repeat</keyword>
<evidence type="ECO:0000259" key="11">
    <source>
        <dbReference type="Pfam" id="PF00677"/>
    </source>
</evidence>
<dbReference type="Gene3D" id="2.40.30.20">
    <property type="match status" value="2"/>
</dbReference>
<sequence length="216" mass="23709">MFTGIIQELGILQGSLRTENSYQLLIKAKRVLNNIKKGDSIAVNGVCLTVVDFTGESFTVDIMPETLRASNLGSLKQGSQLNLEQAVRADGFLGGHLLSGHIDGVGRVKQFTTEKNAVIIEIMVDSELTKFMVDKGSVGLNGVSLTIMKLRQDSIMVSLIPTTRQDTNLDNLKVGQLINIETDLIAKYVYKIMEKGKSEKTGSEIDKNFLRDNGFL</sequence>
<comment type="pathway">
    <text evidence="3">Cofactor biosynthesis; riboflavin biosynthesis; riboflavin from 2-hydroxy-3-oxobutyl phosphate and 5-amino-6-(D-ribitylamino)uracil: step 2/2.</text>
</comment>
<evidence type="ECO:0000256" key="9">
    <source>
        <dbReference type="ARBA" id="ARBA00022737"/>
    </source>
</evidence>
<evidence type="ECO:0000256" key="6">
    <source>
        <dbReference type="ARBA" id="ARBA00013950"/>
    </source>
</evidence>
<dbReference type="FunFam" id="2.40.30.20:FF:000003">
    <property type="entry name" value="Riboflavin synthase, alpha subunit"/>
    <property type="match status" value="1"/>
</dbReference>
<reference evidence="12" key="1">
    <citation type="submission" date="2019-12" db="EMBL/GenBank/DDBJ databases">
        <authorList>
            <person name="zhang j."/>
            <person name="sun C.M."/>
        </authorList>
    </citation>
    <scope>NUCLEOTIDE SEQUENCE</scope>
    <source>
        <strain evidence="12">NS-1</strain>
    </source>
</reference>
<keyword evidence="7" id="KW-0686">Riboflavin biosynthesis</keyword>
<dbReference type="InterPro" id="IPR023366">
    <property type="entry name" value="ATP_synth_asu-like_sf"/>
</dbReference>
<name>A0A8A7KQ01_9FIRM</name>
<accession>A0A8A7KQ01</accession>
<dbReference type="GO" id="GO:0009231">
    <property type="term" value="P:riboflavin biosynthetic process"/>
    <property type="evidence" value="ECO:0007669"/>
    <property type="project" value="UniProtKB-KW"/>
</dbReference>
<evidence type="ECO:0000256" key="8">
    <source>
        <dbReference type="ARBA" id="ARBA00022679"/>
    </source>
</evidence>
<dbReference type="EC" id="2.5.1.9" evidence="5 10"/>
<comment type="catalytic activity">
    <reaction evidence="1">
        <text>2 6,7-dimethyl-8-(1-D-ribityl)lumazine + H(+) = 5-amino-6-(D-ribitylamino)uracil + riboflavin</text>
        <dbReference type="Rhea" id="RHEA:20772"/>
        <dbReference type="ChEBI" id="CHEBI:15378"/>
        <dbReference type="ChEBI" id="CHEBI:15934"/>
        <dbReference type="ChEBI" id="CHEBI:57986"/>
        <dbReference type="ChEBI" id="CHEBI:58201"/>
        <dbReference type="EC" id="2.5.1.9"/>
    </reaction>
</comment>
<comment type="subunit">
    <text evidence="4">Homotrimer.</text>
</comment>
<dbReference type="InterPro" id="IPR017938">
    <property type="entry name" value="Riboflavin_synthase-like_b-brl"/>
</dbReference>
<dbReference type="Pfam" id="PF00677">
    <property type="entry name" value="Lum_binding"/>
    <property type="match status" value="2"/>
</dbReference>
<comment type="function">
    <text evidence="2">Catalyzes the dismutation of two molecules of 6,7-dimethyl-8-ribityllumazine, resulting in the formation of riboflavin and 5-amino-6-(D-ribitylamino)uracil.</text>
</comment>
<feature type="domain" description="Lumazine-binding" evidence="11">
    <location>
        <begin position="99"/>
        <end position="183"/>
    </location>
</feature>
<dbReference type="PANTHER" id="PTHR21098:SF12">
    <property type="entry name" value="RIBOFLAVIN SYNTHASE"/>
    <property type="match status" value="1"/>
</dbReference>